<dbReference type="InterPro" id="IPR001228">
    <property type="entry name" value="IspD"/>
</dbReference>
<dbReference type="RefSeq" id="WP_129077135.1">
    <property type="nucleotide sequence ID" value="NZ_QOUX01000019.1"/>
</dbReference>
<keyword evidence="9" id="KW-1185">Reference proteome</keyword>
<dbReference type="InterPro" id="IPR029044">
    <property type="entry name" value="Nucleotide-diphossugar_trans"/>
</dbReference>
<feature type="site" description="Transition state stabilizer" evidence="7">
    <location>
        <position position="22"/>
    </location>
</feature>
<proteinExistence type="inferred from homology"/>
<dbReference type="AlphaFoldDB" id="A0A4Q0VVM4"/>
<organism evidence="8 9">
    <name type="scientific">Anaerobacillus alkaliphilus</name>
    <dbReference type="NCBI Taxonomy" id="1548597"/>
    <lineage>
        <taxon>Bacteria</taxon>
        <taxon>Bacillati</taxon>
        <taxon>Bacillota</taxon>
        <taxon>Bacilli</taxon>
        <taxon>Bacillales</taxon>
        <taxon>Bacillaceae</taxon>
        <taxon>Anaerobacillus</taxon>
    </lineage>
</organism>
<comment type="pathway">
    <text evidence="2 7">Isoprenoid biosynthesis; isopentenyl diphosphate biosynthesis via DXP pathway; isopentenyl diphosphate from 1-deoxy-D-xylulose 5-phosphate: step 2/6.</text>
</comment>
<dbReference type="PROSITE" id="PS01295">
    <property type="entry name" value="ISPD"/>
    <property type="match status" value="1"/>
</dbReference>
<comment type="caution">
    <text evidence="8">The sequence shown here is derived from an EMBL/GenBank/DDBJ whole genome shotgun (WGS) entry which is preliminary data.</text>
</comment>
<feature type="site" description="Transition state stabilizer" evidence="7">
    <location>
        <position position="15"/>
    </location>
</feature>
<dbReference type="HAMAP" id="MF_00108">
    <property type="entry name" value="IspD"/>
    <property type="match status" value="1"/>
</dbReference>
<dbReference type="FunFam" id="3.90.550.10:FF:000003">
    <property type="entry name" value="2-C-methyl-D-erythritol 4-phosphate cytidylyltransferase"/>
    <property type="match status" value="1"/>
</dbReference>
<evidence type="ECO:0000313" key="9">
    <source>
        <dbReference type="Proteomes" id="UP000290649"/>
    </source>
</evidence>
<dbReference type="EC" id="2.7.7.60" evidence="7"/>
<dbReference type="NCBIfam" id="TIGR00453">
    <property type="entry name" value="ispD"/>
    <property type="match status" value="1"/>
</dbReference>
<dbReference type="Pfam" id="PF01128">
    <property type="entry name" value="IspD"/>
    <property type="match status" value="1"/>
</dbReference>
<dbReference type="InterPro" id="IPR050088">
    <property type="entry name" value="IspD/TarI_cytidylyltransf_bact"/>
</dbReference>
<keyword evidence="6 7" id="KW-0414">Isoprene biosynthesis</keyword>
<dbReference type="OrthoDB" id="9806837at2"/>
<evidence type="ECO:0000256" key="6">
    <source>
        <dbReference type="ARBA" id="ARBA00023229"/>
    </source>
</evidence>
<evidence type="ECO:0000256" key="2">
    <source>
        <dbReference type="ARBA" id="ARBA00004787"/>
    </source>
</evidence>
<dbReference type="InterPro" id="IPR018294">
    <property type="entry name" value="ISPD_synthase_CS"/>
</dbReference>
<dbReference type="GO" id="GO:0050518">
    <property type="term" value="F:2-C-methyl-D-erythritol 4-phosphate cytidylyltransferase activity"/>
    <property type="evidence" value="ECO:0007669"/>
    <property type="project" value="UniProtKB-UniRule"/>
</dbReference>
<comment type="function">
    <text evidence="7">Catalyzes the formation of 4-diphosphocytidyl-2-C-methyl-D-erythritol from CTP and 2-C-methyl-D-erythritol 4-phosphate (MEP).</text>
</comment>
<dbReference type="SUPFAM" id="SSF53448">
    <property type="entry name" value="Nucleotide-diphospho-sugar transferases"/>
    <property type="match status" value="1"/>
</dbReference>
<keyword evidence="4 7" id="KW-0808">Transferase</keyword>
<dbReference type="Proteomes" id="UP000290649">
    <property type="component" value="Unassembled WGS sequence"/>
</dbReference>
<feature type="site" description="Positions MEP for the nucleophilic attack" evidence="7">
    <location>
        <position position="152"/>
    </location>
</feature>
<dbReference type="PANTHER" id="PTHR32125:SF4">
    <property type="entry name" value="2-C-METHYL-D-ERYTHRITOL 4-PHOSPHATE CYTIDYLYLTRANSFERASE, CHLOROPLASTIC"/>
    <property type="match status" value="1"/>
</dbReference>
<accession>A0A4Q0VVM4</accession>
<evidence type="ECO:0000256" key="4">
    <source>
        <dbReference type="ARBA" id="ARBA00022679"/>
    </source>
</evidence>
<dbReference type="CDD" id="cd02516">
    <property type="entry name" value="CDP-ME_synthetase"/>
    <property type="match status" value="1"/>
</dbReference>
<comment type="catalytic activity">
    <reaction evidence="1 7">
        <text>2-C-methyl-D-erythritol 4-phosphate + CTP + H(+) = 4-CDP-2-C-methyl-D-erythritol + diphosphate</text>
        <dbReference type="Rhea" id="RHEA:13429"/>
        <dbReference type="ChEBI" id="CHEBI:15378"/>
        <dbReference type="ChEBI" id="CHEBI:33019"/>
        <dbReference type="ChEBI" id="CHEBI:37563"/>
        <dbReference type="ChEBI" id="CHEBI:57823"/>
        <dbReference type="ChEBI" id="CHEBI:58262"/>
        <dbReference type="EC" id="2.7.7.60"/>
    </reaction>
</comment>
<dbReference type="Gene3D" id="3.90.550.10">
    <property type="entry name" value="Spore Coat Polysaccharide Biosynthesis Protein SpsA, Chain A"/>
    <property type="match status" value="1"/>
</dbReference>
<dbReference type="PANTHER" id="PTHR32125">
    <property type="entry name" value="2-C-METHYL-D-ERYTHRITOL 4-PHOSPHATE CYTIDYLYLTRANSFERASE, CHLOROPLASTIC"/>
    <property type="match status" value="1"/>
</dbReference>
<gene>
    <name evidence="7" type="primary">ispD</name>
    <name evidence="8" type="ORF">DS745_04425</name>
</gene>
<feature type="site" description="Positions MEP for the nucleophilic attack" evidence="7">
    <location>
        <position position="208"/>
    </location>
</feature>
<sequence>MNYSVVIPAAGQGKRMKLNHNKQFLQLENKPVIIHTLEIFQQDEWCKEIIVVANPNEAEQIRDLTNTYRITKAKQIVSGGSERQHSVYNGLKAVKDSEIVLIHDGARPFVEEDLIHKLVIETDRSDAAILAVPIKDTVKECIESTITHTVDRSSLYSAQTPQAFSLKTILEAHKLAEENQFLGTDDASLVENLQKKVSIVMGDYFNIKLTTQEDIVFARSILQVKRGAVEL</sequence>
<dbReference type="InterPro" id="IPR034683">
    <property type="entry name" value="IspD/TarI"/>
</dbReference>
<name>A0A4Q0VVM4_9BACI</name>
<evidence type="ECO:0000256" key="1">
    <source>
        <dbReference type="ARBA" id="ARBA00001282"/>
    </source>
</evidence>
<evidence type="ECO:0000256" key="3">
    <source>
        <dbReference type="ARBA" id="ARBA00009789"/>
    </source>
</evidence>
<evidence type="ECO:0000256" key="7">
    <source>
        <dbReference type="HAMAP-Rule" id="MF_00108"/>
    </source>
</evidence>
<dbReference type="GO" id="GO:0019288">
    <property type="term" value="P:isopentenyl diphosphate biosynthetic process, methylerythritol 4-phosphate pathway"/>
    <property type="evidence" value="ECO:0007669"/>
    <property type="project" value="UniProtKB-UniRule"/>
</dbReference>
<keyword evidence="5 7" id="KW-0548">Nucleotidyltransferase</keyword>
<evidence type="ECO:0000256" key="5">
    <source>
        <dbReference type="ARBA" id="ARBA00022695"/>
    </source>
</evidence>
<reference evidence="8 9" key="1">
    <citation type="journal article" date="2019" name="Int. J. Syst. Evol. Microbiol.">
        <title>Anaerobacillus alkaliphilus sp. nov., a novel alkaliphilic and moderately halophilic bacterium.</title>
        <authorList>
            <person name="Borsodi A.K."/>
            <person name="Aszalos J.M."/>
            <person name="Bihari P."/>
            <person name="Nagy I."/>
            <person name="Schumann P."/>
            <person name="Sproer C."/>
            <person name="Kovacs A.L."/>
            <person name="Boka K."/>
            <person name="Dobosy P."/>
            <person name="Ovari M."/>
            <person name="Szili-Kovacs T."/>
            <person name="Toth E."/>
        </authorList>
    </citation>
    <scope>NUCLEOTIDE SEQUENCE [LARGE SCALE GENOMIC DNA]</scope>
    <source>
        <strain evidence="8 9">B16-10</strain>
    </source>
</reference>
<evidence type="ECO:0000313" key="8">
    <source>
        <dbReference type="EMBL" id="RXJ03015.1"/>
    </source>
</evidence>
<comment type="similarity">
    <text evidence="3 7">Belongs to the IspD/TarI cytidylyltransferase family. IspD subfamily.</text>
</comment>
<dbReference type="UniPathway" id="UPA00056">
    <property type="reaction ID" value="UER00093"/>
</dbReference>
<dbReference type="EMBL" id="QOUX01000019">
    <property type="protein sequence ID" value="RXJ03015.1"/>
    <property type="molecule type" value="Genomic_DNA"/>
</dbReference>
<protein>
    <recommendedName>
        <fullName evidence="7">2-C-methyl-D-erythritol 4-phosphate cytidylyltransferase</fullName>
        <ecNumber evidence="7">2.7.7.60</ecNumber>
    </recommendedName>
    <alternativeName>
        <fullName evidence="7">4-diphosphocytidyl-2C-methyl-D-erythritol synthase</fullName>
    </alternativeName>
    <alternativeName>
        <fullName evidence="7">MEP cytidylyltransferase</fullName>
        <shortName evidence="7">MCT</shortName>
    </alternativeName>
</protein>